<evidence type="ECO:0000256" key="4">
    <source>
        <dbReference type="ARBA" id="ARBA00022519"/>
    </source>
</evidence>
<dbReference type="RefSeq" id="WP_126323334.1">
    <property type="nucleotide sequence ID" value="NZ_AP018005.1"/>
</dbReference>
<dbReference type="InterPro" id="IPR013059">
    <property type="entry name" value="Trp_tyr_transpt"/>
</dbReference>
<reference evidence="10 11" key="1">
    <citation type="submission" date="2017-03" db="EMBL/GenBank/DDBJ databases">
        <title>The genome sequence of Candidatus Rickettsiella viridis.</title>
        <authorList>
            <person name="Nikoh N."/>
            <person name="Tsuchida T."/>
            <person name="Yamaguchi K."/>
            <person name="Maeda T."/>
            <person name="Shigenobu S."/>
            <person name="Fukatsu T."/>
        </authorList>
    </citation>
    <scope>NUCLEOTIDE SEQUENCE [LARGE SCALE GENOMIC DNA]</scope>
    <source>
        <strain evidence="10 11">Ap-RA04</strain>
    </source>
</reference>
<feature type="transmembrane region" description="Helical" evidence="9">
    <location>
        <begin position="81"/>
        <end position="101"/>
    </location>
</feature>
<evidence type="ECO:0000313" key="10">
    <source>
        <dbReference type="EMBL" id="BBB15800.1"/>
    </source>
</evidence>
<proteinExistence type="predicted"/>
<comment type="subcellular location">
    <subcellularLocation>
        <location evidence="1">Cell inner membrane</location>
        <topology evidence="1">Multi-pass membrane protein</topology>
    </subcellularLocation>
</comment>
<dbReference type="PANTHER" id="PTHR46997:SF2">
    <property type="entry name" value="TYROSINE-SPECIFIC TRANSPORT SYSTEM"/>
    <property type="match status" value="1"/>
</dbReference>
<feature type="transmembrane region" description="Helical" evidence="9">
    <location>
        <begin position="214"/>
        <end position="237"/>
    </location>
</feature>
<dbReference type="InterPro" id="IPR018227">
    <property type="entry name" value="Amino_acid_transport_2"/>
</dbReference>
<feature type="transmembrane region" description="Helical" evidence="9">
    <location>
        <begin position="147"/>
        <end position="167"/>
    </location>
</feature>
<keyword evidence="7 9" id="KW-1133">Transmembrane helix</keyword>
<dbReference type="Pfam" id="PF03222">
    <property type="entry name" value="Trp_Tyr_perm"/>
    <property type="match status" value="1"/>
</dbReference>
<dbReference type="OrthoDB" id="18749at2"/>
<dbReference type="GO" id="GO:0003333">
    <property type="term" value="P:amino acid transmembrane transport"/>
    <property type="evidence" value="ECO:0007669"/>
    <property type="project" value="InterPro"/>
</dbReference>
<keyword evidence="5 9" id="KW-0812">Transmembrane</keyword>
<keyword evidence="6" id="KW-0029">Amino-acid transport</keyword>
<feature type="transmembrane region" description="Helical" evidence="9">
    <location>
        <begin position="270"/>
        <end position="292"/>
    </location>
</feature>
<dbReference type="AlphaFoldDB" id="A0A2Z5UXJ2"/>
<dbReference type="EMBL" id="AP018005">
    <property type="protein sequence ID" value="BBB15800.1"/>
    <property type="molecule type" value="Genomic_DNA"/>
</dbReference>
<evidence type="ECO:0000313" key="11">
    <source>
        <dbReference type="Proteomes" id="UP000282483"/>
    </source>
</evidence>
<dbReference type="KEGG" id="rvi:RVIR1_13540"/>
<evidence type="ECO:0000256" key="5">
    <source>
        <dbReference type="ARBA" id="ARBA00022692"/>
    </source>
</evidence>
<keyword evidence="4" id="KW-0997">Cell inner membrane</keyword>
<feature type="transmembrane region" description="Helical" evidence="9">
    <location>
        <begin position="113"/>
        <end position="135"/>
    </location>
</feature>
<dbReference type="GO" id="GO:0005886">
    <property type="term" value="C:plasma membrane"/>
    <property type="evidence" value="ECO:0007669"/>
    <property type="project" value="UniProtKB-SubCell"/>
</dbReference>
<evidence type="ECO:0000256" key="9">
    <source>
        <dbReference type="SAM" id="Phobius"/>
    </source>
</evidence>
<feature type="transmembrane region" description="Helical" evidence="9">
    <location>
        <begin position="313"/>
        <end position="333"/>
    </location>
</feature>
<organism evidence="10 11">
    <name type="scientific">Candidatus Rickettsiella viridis</name>
    <dbReference type="NCBI Taxonomy" id="676208"/>
    <lineage>
        <taxon>Bacteria</taxon>
        <taxon>Pseudomonadati</taxon>
        <taxon>Pseudomonadota</taxon>
        <taxon>Gammaproteobacteria</taxon>
        <taxon>Legionellales</taxon>
        <taxon>Coxiellaceae</taxon>
        <taxon>Rickettsiella</taxon>
    </lineage>
</organism>
<evidence type="ECO:0000256" key="2">
    <source>
        <dbReference type="ARBA" id="ARBA00022448"/>
    </source>
</evidence>
<sequence length="398" mass="43051">MNTKQIGGILMITGNAIGGGMLALPLATAQSGFINSTLFLIGCWAVMLAGGLLILEVNLWFPANSHLVSMARATLGRAGEIVTWLCYLLLLYSLLAAYIAGGSDFLQGLFQKANLHFSLKSMTILFVLALGFIVYKGIRSVDTFNRALMGGKLLIYILLIVLIFPFLSSKQLHQGQFHYLPSSLTIMITSFGFAAIIPSLRSYFHSDVQQLRRVIIFGSLIPLICYILWNAAIMGIIPLGGDLGLVHIAHAKQPTSELTNTLSTLLGKNLITGLAWGFTSICLATSFLGVGLSLADFLKDGFALNKTKKGESITTLLTFLPPLIIVLFFPGAFMTALNYAGIWCASLLALLPALMAWSGRYRQQNTFPYQVAGGKILLSLVILAATIIIVHAVIVDVF</sequence>
<feature type="transmembrane region" description="Helical" evidence="9">
    <location>
        <begin position="7"/>
        <end position="27"/>
    </location>
</feature>
<evidence type="ECO:0000256" key="1">
    <source>
        <dbReference type="ARBA" id="ARBA00004429"/>
    </source>
</evidence>
<keyword evidence="8 9" id="KW-0472">Membrane</keyword>
<accession>A0A2Z5UXJ2</accession>
<keyword evidence="3" id="KW-1003">Cell membrane</keyword>
<name>A0A2Z5UXJ2_9COXI</name>
<dbReference type="Proteomes" id="UP000282483">
    <property type="component" value="Chromosome"/>
</dbReference>
<keyword evidence="2" id="KW-0813">Transport</keyword>
<feature type="transmembrane region" description="Helical" evidence="9">
    <location>
        <begin position="179"/>
        <end position="202"/>
    </location>
</feature>
<evidence type="ECO:0000256" key="7">
    <source>
        <dbReference type="ARBA" id="ARBA00022989"/>
    </source>
</evidence>
<dbReference type="PRINTS" id="PR00166">
    <property type="entry name" value="AROAAPRMEASE"/>
</dbReference>
<gene>
    <name evidence="10" type="primary">tyrP</name>
    <name evidence="10" type="ORF">RVIR1_13540</name>
</gene>
<feature type="transmembrane region" description="Helical" evidence="9">
    <location>
        <begin position="39"/>
        <end position="61"/>
    </location>
</feature>
<evidence type="ECO:0000256" key="3">
    <source>
        <dbReference type="ARBA" id="ARBA00022475"/>
    </source>
</evidence>
<dbReference type="PIRSF" id="PIRSF006060">
    <property type="entry name" value="AA_transporter"/>
    <property type="match status" value="1"/>
</dbReference>
<feature type="transmembrane region" description="Helical" evidence="9">
    <location>
        <begin position="339"/>
        <end position="357"/>
    </location>
</feature>
<dbReference type="PANTHER" id="PTHR46997">
    <property type="entry name" value="LOW AFFINITY TRYPTOPHAN PERMEASE-RELATED"/>
    <property type="match status" value="1"/>
</dbReference>
<keyword evidence="11" id="KW-1185">Reference proteome</keyword>
<dbReference type="Gene3D" id="1.20.1740.10">
    <property type="entry name" value="Amino acid/polyamine transporter I"/>
    <property type="match status" value="1"/>
</dbReference>
<protein>
    <submittedName>
        <fullName evidence="10">Tryptophan/tyrosine permease</fullName>
    </submittedName>
</protein>
<evidence type="ECO:0000256" key="6">
    <source>
        <dbReference type="ARBA" id="ARBA00022970"/>
    </source>
</evidence>
<feature type="transmembrane region" description="Helical" evidence="9">
    <location>
        <begin position="377"/>
        <end position="395"/>
    </location>
</feature>
<dbReference type="GO" id="GO:0015173">
    <property type="term" value="F:aromatic amino acid transmembrane transporter activity"/>
    <property type="evidence" value="ECO:0007669"/>
    <property type="project" value="InterPro"/>
</dbReference>
<evidence type="ECO:0000256" key="8">
    <source>
        <dbReference type="ARBA" id="ARBA00023136"/>
    </source>
</evidence>